<feature type="non-terminal residue" evidence="1">
    <location>
        <position position="1"/>
    </location>
</feature>
<dbReference type="EMBL" id="AMQN01000350">
    <property type="status" value="NOT_ANNOTATED_CDS"/>
    <property type="molecule type" value="Genomic_DNA"/>
</dbReference>
<evidence type="ECO:0008006" key="4">
    <source>
        <dbReference type="Google" id="ProtNLM"/>
    </source>
</evidence>
<name>R7TDU0_CAPTE</name>
<organism evidence="1">
    <name type="scientific">Capitella teleta</name>
    <name type="common">Polychaete worm</name>
    <dbReference type="NCBI Taxonomy" id="283909"/>
    <lineage>
        <taxon>Eukaryota</taxon>
        <taxon>Metazoa</taxon>
        <taxon>Spiralia</taxon>
        <taxon>Lophotrochozoa</taxon>
        <taxon>Annelida</taxon>
        <taxon>Polychaeta</taxon>
        <taxon>Sedentaria</taxon>
        <taxon>Scolecida</taxon>
        <taxon>Capitellidae</taxon>
        <taxon>Capitella</taxon>
    </lineage>
</organism>
<evidence type="ECO:0000313" key="2">
    <source>
        <dbReference type="EnsemblMetazoa" id="CapteP143637"/>
    </source>
</evidence>
<keyword evidence="3" id="KW-1185">Reference proteome</keyword>
<proteinExistence type="predicted"/>
<dbReference type="Proteomes" id="UP000014760">
    <property type="component" value="Unassembled WGS sequence"/>
</dbReference>
<reference evidence="2" key="3">
    <citation type="submission" date="2015-06" db="UniProtKB">
        <authorList>
            <consortium name="EnsemblMetazoa"/>
        </authorList>
    </citation>
    <scope>IDENTIFICATION</scope>
</reference>
<reference evidence="1 3" key="2">
    <citation type="journal article" date="2013" name="Nature">
        <title>Insights into bilaterian evolution from three spiralian genomes.</title>
        <authorList>
            <person name="Simakov O."/>
            <person name="Marletaz F."/>
            <person name="Cho S.J."/>
            <person name="Edsinger-Gonzales E."/>
            <person name="Havlak P."/>
            <person name="Hellsten U."/>
            <person name="Kuo D.H."/>
            <person name="Larsson T."/>
            <person name="Lv J."/>
            <person name="Arendt D."/>
            <person name="Savage R."/>
            <person name="Osoegawa K."/>
            <person name="de Jong P."/>
            <person name="Grimwood J."/>
            <person name="Chapman J.A."/>
            <person name="Shapiro H."/>
            <person name="Aerts A."/>
            <person name="Otillar R.P."/>
            <person name="Terry A.Y."/>
            <person name="Boore J.L."/>
            <person name="Grigoriev I.V."/>
            <person name="Lindberg D.R."/>
            <person name="Seaver E.C."/>
            <person name="Weisblat D.A."/>
            <person name="Putnam N.H."/>
            <person name="Rokhsar D.S."/>
        </authorList>
    </citation>
    <scope>NUCLEOTIDE SEQUENCE</scope>
    <source>
        <strain evidence="1 3">I ESC-2004</strain>
    </source>
</reference>
<dbReference type="EnsemblMetazoa" id="CapteT143637">
    <property type="protein sequence ID" value="CapteP143637"/>
    <property type="gene ID" value="CapteG143637"/>
</dbReference>
<gene>
    <name evidence="1" type="ORF">CAPTEDRAFT_143637</name>
</gene>
<sequence length="61" mass="6853">QKGARNNMSEYQPISLLCVASNVMERCVFNNMYSLVENGLHPLQHGFTKGRSCVTQPLKVI</sequence>
<accession>R7TDU0</accession>
<dbReference type="HOGENOM" id="CLU_2929334_0_0_1"/>
<dbReference type="AlphaFoldDB" id="R7TDU0"/>
<evidence type="ECO:0000313" key="1">
    <source>
        <dbReference type="EMBL" id="ELT91913.1"/>
    </source>
</evidence>
<protein>
    <recommendedName>
        <fullName evidence="4">Reverse transcriptase domain-containing protein</fullName>
    </recommendedName>
</protein>
<dbReference type="EMBL" id="KB310317">
    <property type="protein sequence ID" value="ELT91913.1"/>
    <property type="molecule type" value="Genomic_DNA"/>
</dbReference>
<dbReference type="OrthoDB" id="9390935at2759"/>
<evidence type="ECO:0000313" key="3">
    <source>
        <dbReference type="Proteomes" id="UP000014760"/>
    </source>
</evidence>
<reference evidence="3" key="1">
    <citation type="submission" date="2012-12" db="EMBL/GenBank/DDBJ databases">
        <authorList>
            <person name="Hellsten U."/>
            <person name="Grimwood J."/>
            <person name="Chapman J.A."/>
            <person name="Shapiro H."/>
            <person name="Aerts A."/>
            <person name="Otillar R.P."/>
            <person name="Terry A.Y."/>
            <person name="Boore J.L."/>
            <person name="Simakov O."/>
            <person name="Marletaz F."/>
            <person name="Cho S.-J."/>
            <person name="Edsinger-Gonzales E."/>
            <person name="Havlak P."/>
            <person name="Kuo D.-H."/>
            <person name="Larsson T."/>
            <person name="Lv J."/>
            <person name="Arendt D."/>
            <person name="Savage R."/>
            <person name="Osoegawa K."/>
            <person name="de Jong P."/>
            <person name="Lindberg D.R."/>
            <person name="Seaver E.C."/>
            <person name="Weisblat D.A."/>
            <person name="Putnam N.H."/>
            <person name="Grigoriev I.V."/>
            <person name="Rokhsar D.S."/>
        </authorList>
    </citation>
    <scope>NUCLEOTIDE SEQUENCE</scope>
    <source>
        <strain evidence="3">I ESC-2004</strain>
    </source>
</reference>